<name>A0ABP8TLD1_9ACTN</name>
<reference evidence="3" key="1">
    <citation type="journal article" date="2019" name="Int. J. Syst. Evol. Microbiol.">
        <title>The Global Catalogue of Microorganisms (GCM) 10K type strain sequencing project: providing services to taxonomists for standard genome sequencing and annotation.</title>
        <authorList>
            <consortium name="The Broad Institute Genomics Platform"/>
            <consortium name="The Broad Institute Genome Sequencing Center for Infectious Disease"/>
            <person name="Wu L."/>
            <person name="Ma J."/>
        </authorList>
    </citation>
    <scope>NUCLEOTIDE SEQUENCE [LARGE SCALE GENOMIC DNA]</scope>
    <source>
        <strain evidence="3">JCM 17938</strain>
    </source>
</reference>
<evidence type="ECO:0000313" key="2">
    <source>
        <dbReference type="EMBL" id="GAA4608418.1"/>
    </source>
</evidence>
<protein>
    <submittedName>
        <fullName evidence="2">Uncharacterized protein</fullName>
    </submittedName>
</protein>
<organism evidence="2 3">
    <name type="scientific">Actinoallomurus liliacearum</name>
    <dbReference type="NCBI Taxonomy" id="1080073"/>
    <lineage>
        <taxon>Bacteria</taxon>
        <taxon>Bacillati</taxon>
        <taxon>Actinomycetota</taxon>
        <taxon>Actinomycetes</taxon>
        <taxon>Streptosporangiales</taxon>
        <taxon>Thermomonosporaceae</taxon>
        <taxon>Actinoallomurus</taxon>
    </lineage>
</organism>
<keyword evidence="1" id="KW-1133">Transmembrane helix</keyword>
<sequence>MRTAPPRGAGAGRAESWYRRLLRAYPPAYRAAHGEEIVGTLLEVSAGKGRPSIRECAGLVAGGLAARLRERAAQSGPWWADGLALGAFLIALINLFGDLTMVEVDRGGPDTVWAIGSAVLFLALLRGRLWVALPLVLLEAYQVNRSLIGGDSILGVVPNFGPDYSSGETVTRYGAMAAALVVLAVLAVRRSSRPQSRSWWWVAALATMWAARHVHLPMSSHTETFCSSDTDCHVTRVPDYFPVVDLARAGLTMVLLSCGVWATAVTRDLRWALAGAFVLLTSSGPYLALTEGVVPTTVTAVFWALQAVLVGAMVVTARRGARERV</sequence>
<feature type="transmembrane region" description="Helical" evidence="1">
    <location>
        <begin position="199"/>
        <end position="215"/>
    </location>
</feature>
<proteinExistence type="predicted"/>
<gene>
    <name evidence="2" type="ORF">GCM10023195_32960</name>
</gene>
<evidence type="ECO:0000256" key="1">
    <source>
        <dbReference type="SAM" id="Phobius"/>
    </source>
</evidence>
<feature type="transmembrane region" description="Helical" evidence="1">
    <location>
        <begin position="300"/>
        <end position="317"/>
    </location>
</feature>
<keyword evidence="3" id="KW-1185">Reference proteome</keyword>
<evidence type="ECO:0000313" key="3">
    <source>
        <dbReference type="Proteomes" id="UP001500212"/>
    </source>
</evidence>
<dbReference type="RefSeq" id="WP_345354363.1">
    <property type="nucleotide sequence ID" value="NZ_BAABHJ010000008.1"/>
</dbReference>
<feature type="transmembrane region" description="Helical" evidence="1">
    <location>
        <begin position="271"/>
        <end position="288"/>
    </location>
</feature>
<dbReference type="EMBL" id="BAABHJ010000008">
    <property type="protein sequence ID" value="GAA4608418.1"/>
    <property type="molecule type" value="Genomic_DNA"/>
</dbReference>
<keyword evidence="1" id="KW-0812">Transmembrane</keyword>
<accession>A0ABP8TLD1</accession>
<keyword evidence="1" id="KW-0472">Membrane</keyword>
<comment type="caution">
    <text evidence="2">The sequence shown here is derived from an EMBL/GenBank/DDBJ whole genome shotgun (WGS) entry which is preliminary data.</text>
</comment>
<feature type="transmembrane region" description="Helical" evidence="1">
    <location>
        <begin position="170"/>
        <end position="187"/>
    </location>
</feature>
<dbReference type="Proteomes" id="UP001500212">
    <property type="component" value="Unassembled WGS sequence"/>
</dbReference>
<feature type="transmembrane region" description="Helical" evidence="1">
    <location>
        <begin position="246"/>
        <end position="264"/>
    </location>
</feature>
<feature type="transmembrane region" description="Helical" evidence="1">
    <location>
        <begin position="78"/>
        <end position="99"/>
    </location>
</feature>